<dbReference type="InterPro" id="IPR003607">
    <property type="entry name" value="HD/PDEase_dom"/>
</dbReference>
<keyword evidence="1" id="KW-0479">Metal-binding</keyword>
<dbReference type="PROSITE" id="PS51845">
    <property type="entry name" value="PDEASE_I_2"/>
    <property type="match status" value="1"/>
</dbReference>
<dbReference type="AlphaFoldDB" id="A0A7J6QB48"/>
<dbReference type="InterPro" id="IPR023174">
    <property type="entry name" value="PDEase_CS"/>
</dbReference>
<proteinExistence type="predicted"/>
<feature type="compositionally biased region" description="Acidic residues" evidence="3">
    <location>
        <begin position="343"/>
        <end position="356"/>
    </location>
</feature>
<feature type="region of interest" description="Disordered" evidence="3">
    <location>
        <begin position="331"/>
        <end position="397"/>
    </location>
</feature>
<dbReference type="GO" id="GO:0004114">
    <property type="term" value="F:3',5'-cyclic-nucleotide phosphodiesterase activity"/>
    <property type="evidence" value="ECO:0007669"/>
    <property type="project" value="InterPro"/>
</dbReference>
<dbReference type="InterPro" id="IPR036971">
    <property type="entry name" value="PDEase_catalytic_dom_sf"/>
</dbReference>
<sequence length="397" mass="44298">MSLPHRPLEAANSGDEPTDHWRRYEAELDEALVNPYWDIFRFTEALPERSEIVRIVGLFLANRLLQDTEHHCRRVLGSVSKFLAMVQKGYRQAYGYHTRIHAADTAITLYQMIQVYEGSHQLDPLDELAAILAAFAHDVGHPGWSNSFAKALGTGDADDPHPLESMHARETAKMLTTAGLDGLLGPKRLCMIQEMILCTCMDYHNTMVEKAQNYVNEDLPSRLSVLLHAADISNPTKEARLSQLWSIRCSFEFWREHDLSRKIGVTPPVSVPSRSLTSPGYALCQLAFYKNVGLPLFAALDPNSEWTVRLLSNIQSRVDLIAAYAPPPIEPTKQWRATGPERADDESAADFVEDEAPCSSDGEPVVTPSVSSERDPDADVQASRRRSSLFRATSIGI</sequence>
<dbReference type="SMART" id="SM00471">
    <property type="entry name" value="HDc"/>
    <property type="match status" value="1"/>
</dbReference>
<feature type="domain" description="PDEase" evidence="4">
    <location>
        <begin position="1"/>
        <end position="328"/>
    </location>
</feature>
<dbReference type="EMBL" id="JABANM010030722">
    <property type="protein sequence ID" value="KAF4705779.1"/>
    <property type="molecule type" value="Genomic_DNA"/>
</dbReference>
<dbReference type="GO" id="GO:0046872">
    <property type="term" value="F:metal ion binding"/>
    <property type="evidence" value="ECO:0007669"/>
    <property type="project" value="UniProtKB-KW"/>
</dbReference>
<comment type="caution">
    <text evidence="5">The sequence shown here is derived from an EMBL/GenBank/DDBJ whole genome shotgun (WGS) entry which is preliminary data.</text>
</comment>
<dbReference type="PROSITE" id="PS00126">
    <property type="entry name" value="PDEASE_I_1"/>
    <property type="match status" value="1"/>
</dbReference>
<gene>
    <name evidence="5" type="primary">PDE1B_12</name>
    <name evidence="5" type="ORF">FOZ62_025808</name>
</gene>
<dbReference type="InterPro" id="IPR002073">
    <property type="entry name" value="PDEase_catalytic_dom"/>
</dbReference>
<dbReference type="Pfam" id="PF00233">
    <property type="entry name" value="PDEase_I"/>
    <property type="match status" value="1"/>
</dbReference>
<evidence type="ECO:0000256" key="2">
    <source>
        <dbReference type="ARBA" id="ARBA00022801"/>
    </source>
</evidence>
<accession>A0A7J6QB48</accession>
<evidence type="ECO:0000313" key="5">
    <source>
        <dbReference type="EMBL" id="KAF4705779.1"/>
    </source>
</evidence>
<evidence type="ECO:0000256" key="3">
    <source>
        <dbReference type="SAM" id="MobiDB-lite"/>
    </source>
</evidence>
<dbReference type="CDD" id="cd00077">
    <property type="entry name" value="HDc"/>
    <property type="match status" value="1"/>
</dbReference>
<dbReference type="Gene3D" id="1.10.1300.10">
    <property type="entry name" value="3'5'-cyclic nucleotide phosphodiesterase, catalytic domain"/>
    <property type="match status" value="1"/>
</dbReference>
<keyword evidence="2" id="KW-0378">Hydrolase</keyword>
<dbReference type="GO" id="GO:0007165">
    <property type="term" value="P:signal transduction"/>
    <property type="evidence" value="ECO:0007669"/>
    <property type="project" value="InterPro"/>
</dbReference>
<evidence type="ECO:0000256" key="1">
    <source>
        <dbReference type="ARBA" id="ARBA00022723"/>
    </source>
</evidence>
<evidence type="ECO:0000259" key="4">
    <source>
        <dbReference type="PROSITE" id="PS51845"/>
    </source>
</evidence>
<protein>
    <submittedName>
        <fullName evidence="5">Calcium/calmodulin-dependent 3',5'-cyclic nucleotide phosphodiesterase 1B</fullName>
    </submittedName>
</protein>
<dbReference type="Proteomes" id="UP000574390">
    <property type="component" value="Unassembled WGS sequence"/>
</dbReference>
<dbReference type="SUPFAM" id="SSF109604">
    <property type="entry name" value="HD-domain/PDEase-like"/>
    <property type="match status" value="1"/>
</dbReference>
<reference evidence="5 6" key="1">
    <citation type="submission" date="2020-04" db="EMBL/GenBank/DDBJ databases">
        <title>Perkinsus olseni comparative genomics.</title>
        <authorList>
            <person name="Bogema D.R."/>
        </authorList>
    </citation>
    <scope>NUCLEOTIDE SEQUENCE [LARGE SCALE GENOMIC DNA]</scope>
    <source>
        <strain evidence="5">ATCC PRA-205</strain>
    </source>
</reference>
<name>A0A7J6QB48_PEROL</name>
<dbReference type="PANTHER" id="PTHR11347">
    <property type="entry name" value="CYCLIC NUCLEOTIDE PHOSPHODIESTERASE"/>
    <property type="match status" value="1"/>
</dbReference>
<organism evidence="5 6">
    <name type="scientific">Perkinsus olseni</name>
    <name type="common">Perkinsus atlanticus</name>
    <dbReference type="NCBI Taxonomy" id="32597"/>
    <lineage>
        <taxon>Eukaryota</taxon>
        <taxon>Sar</taxon>
        <taxon>Alveolata</taxon>
        <taxon>Perkinsozoa</taxon>
        <taxon>Perkinsea</taxon>
        <taxon>Perkinsida</taxon>
        <taxon>Perkinsidae</taxon>
        <taxon>Perkinsus</taxon>
    </lineage>
</organism>
<evidence type="ECO:0000313" key="6">
    <source>
        <dbReference type="Proteomes" id="UP000574390"/>
    </source>
</evidence>